<feature type="transmembrane region" description="Helical" evidence="6">
    <location>
        <begin position="136"/>
        <end position="158"/>
    </location>
</feature>
<evidence type="ECO:0000256" key="6">
    <source>
        <dbReference type="SAM" id="Phobius"/>
    </source>
</evidence>
<proteinExistence type="predicted"/>
<gene>
    <name evidence="7" type="ORF">GCM10009844_05370</name>
</gene>
<organism evidence="7 8">
    <name type="scientific">Nocardioides koreensis</name>
    <dbReference type="NCBI Taxonomy" id="433651"/>
    <lineage>
        <taxon>Bacteria</taxon>
        <taxon>Bacillati</taxon>
        <taxon>Actinomycetota</taxon>
        <taxon>Actinomycetes</taxon>
        <taxon>Propionibacteriales</taxon>
        <taxon>Nocardioidaceae</taxon>
        <taxon>Nocardioides</taxon>
    </lineage>
</organism>
<keyword evidence="5 6" id="KW-0472">Membrane</keyword>
<feature type="transmembrane region" description="Helical" evidence="6">
    <location>
        <begin position="348"/>
        <end position="369"/>
    </location>
</feature>
<evidence type="ECO:0000313" key="8">
    <source>
        <dbReference type="Proteomes" id="UP001501771"/>
    </source>
</evidence>
<sequence length="476" mass="50887">MVYVIIGVLQRSLAFLILPFVTRVLSPSDYGRVSVVVTTLSLVGVILGASLEVPLFRALARGGTQAERIFRWSRLYLLWLLPSLCIGVATVLWLLCLRGADGFGIWAVELASAGLTASLTFYALPVVRATDRLGLYAGLALTWMFSLVAGKLLFLGWLLPGPAGWVTSDLLSGAVAWISVLLLVQPPAISKATSDPEGSPASPWSFAVMCLPLVPHRLAFWGLTSLSRPALLLVASVKDVGLFSFAANVAAVSMTLLAELNRSVLLEYSREQFPAPSSATRQIAQTQLMAALLIPTMVAIGVTIFGQAIVGSAYYPALRLIALLLVGQVFYGVYLVPMNYLVQSAGLFRWSSFASVFGAAWILVSVLVAGSLDSLPLVALGNSGGYLVMAGGAICLVRLAKLRVNWALLLPPATIALPMTLAFAAATTSLLMFPRLDRWLPLVLALCALVVVIAMGLTTYGLRGVRQIMPRRARTK</sequence>
<reference evidence="7 8" key="1">
    <citation type="journal article" date="2019" name="Int. J. Syst. Evol. Microbiol.">
        <title>The Global Catalogue of Microorganisms (GCM) 10K type strain sequencing project: providing services to taxonomists for standard genome sequencing and annotation.</title>
        <authorList>
            <consortium name="The Broad Institute Genomics Platform"/>
            <consortium name="The Broad Institute Genome Sequencing Center for Infectious Disease"/>
            <person name="Wu L."/>
            <person name="Ma J."/>
        </authorList>
    </citation>
    <scope>NUCLEOTIDE SEQUENCE [LARGE SCALE GENOMIC DNA]</scope>
    <source>
        <strain evidence="7 8">JCM 16022</strain>
    </source>
</reference>
<feature type="transmembrane region" description="Helical" evidence="6">
    <location>
        <begin position="103"/>
        <end position="124"/>
    </location>
</feature>
<evidence type="ECO:0008006" key="9">
    <source>
        <dbReference type="Google" id="ProtNLM"/>
    </source>
</evidence>
<evidence type="ECO:0000256" key="3">
    <source>
        <dbReference type="ARBA" id="ARBA00022692"/>
    </source>
</evidence>
<feature type="transmembrane region" description="Helical" evidence="6">
    <location>
        <begin position="439"/>
        <end position="462"/>
    </location>
</feature>
<evidence type="ECO:0000256" key="5">
    <source>
        <dbReference type="ARBA" id="ARBA00023136"/>
    </source>
</evidence>
<keyword evidence="4 6" id="KW-1133">Transmembrane helix</keyword>
<name>A0ABN2Z762_9ACTN</name>
<evidence type="ECO:0000256" key="4">
    <source>
        <dbReference type="ARBA" id="ARBA00022989"/>
    </source>
</evidence>
<dbReference type="PANTHER" id="PTHR30250:SF11">
    <property type="entry name" value="O-ANTIGEN TRANSPORTER-RELATED"/>
    <property type="match status" value="1"/>
</dbReference>
<evidence type="ECO:0000256" key="2">
    <source>
        <dbReference type="ARBA" id="ARBA00022475"/>
    </source>
</evidence>
<dbReference type="EMBL" id="BAAAQR010000001">
    <property type="protein sequence ID" value="GAA2137878.1"/>
    <property type="molecule type" value="Genomic_DNA"/>
</dbReference>
<feature type="transmembrane region" description="Helical" evidence="6">
    <location>
        <begin position="288"/>
        <end position="310"/>
    </location>
</feature>
<dbReference type="RefSeq" id="WP_344147156.1">
    <property type="nucleotide sequence ID" value="NZ_BAAAQR010000001.1"/>
</dbReference>
<keyword evidence="8" id="KW-1185">Reference proteome</keyword>
<evidence type="ECO:0000313" key="7">
    <source>
        <dbReference type="EMBL" id="GAA2137878.1"/>
    </source>
</evidence>
<comment type="subcellular location">
    <subcellularLocation>
        <location evidence="1">Cell membrane</location>
        <topology evidence="1">Multi-pass membrane protein</topology>
    </subcellularLocation>
</comment>
<protein>
    <recommendedName>
        <fullName evidence="9">Lipopolysaccharide biosynthesis protein</fullName>
    </recommendedName>
</protein>
<keyword evidence="2" id="KW-1003">Cell membrane</keyword>
<accession>A0ABN2Z762</accession>
<feature type="transmembrane region" description="Helical" evidence="6">
    <location>
        <begin position="170"/>
        <end position="189"/>
    </location>
</feature>
<evidence type="ECO:0000256" key="1">
    <source>
        <dbReference type="ARBA" id="ARBA00004651"/>
    </source>
</evidence>
<feature type="transmembrane region" description="Helical" evidence="6">
    <location>
        <begin position="375"/>
        <end position="397"/>
    </location>
</feature>
<feature type="transmembrane region" description="Helical" evidence="6">
    <location>
        <begin position="316"/>
        <end position="336"/>
    </location>
</feature>
<comment type="caution">
    <text evidence="7">The sequence shown here is derived from an EMBL/GenBank/DDBJ whole genome shotgun (WGS) entry which is preliminary data.</text>
</comment>
<feature type="transmembrane region" description="Helical" evidence="6">
    <location>
        <begin position="409"/>
        <end position="433"/>
    </location>
</feature>
<dbReference type="Proteomes" id="UP001501771">
    <property type="component" value="Unassembled WGS sequence"/>
</dbReference>
<dbReference type="PANTHER" id="PTHR30250">
    <property type="entry name" value="PST FAMILY PREDICTED COLANIC ACID TRANSPORTER"/>
    <property type="match status" value="1"/>
</dbReference>
<keyword evidence="3 6" id="KW-0812">Transmembrane</keyword>
<dbReference type="InterPro" id="IPR050833">
    <property type="entry name" value="Poly_Biosynth_Transport"/>
</dbReference>
<feature type="transmembrane region" description="Helical" evidence="6">
    <location>
        <begin position="30"/>
        <end position="55"/>
    </location>
</feature>
<feature type="transmembrane region" description="Helical" evidence="6">
    <location>
        <begin position="76"/>
        <end position="97"/>
    </location>
</feature>